<evidence type="ECO:0000313" key="4">
    <source>
        <dbReference type="EMBL" id="PON52847.1"/>
    </source>
</evidence>
<gene>
    <name evidence="4" type="ORF">TorRG33x02_306920</name>
</gene>
<proteinExistence type="predicted"/>
<dbReference type="PANTHER" id="PTHR48459:SF1">
    <property type="entry name" value="CUE DOMAIN-CONTAINING PROTEIN"/>
    <property type="match status" value="1"/>
</dbReference>
<dbReference type="STRING" id="63057.A0A2P5BVN5"/>
<dbReference type="PANTHER" id="PTHR48459">
    <property type="entry name" value="CUE DOMAIN-CONTAINING PROTEIN"/>
    <property type="match status" value="1"/>
</dbReference>
<dbReference type="EMBL" id="JXTC01000452">
    <property type="protein sequence ID" value="PON52847.1"/>
    <property type="molecule type" value="Genomic_DNA"/>
</dbReference>
<dbReference type="FunCoup" id="A0A2P5BVN5">
    <property type="interactions" value="998"/>
</dbReference>
<comment type="caution">
    <text evidence="4">The sequence shown here is derived from an EMBL/GenBank/DDBJ whole genome shotgun (WGS) entry which is preliminary data.</text>
</comment>
<dbReference type="Proteomes" id="UP000237000">
    <property type="component" value="Unassembled WGS sequence"/>
</dbReference>
<accession>A0A2P5BVN5</accession>
<evidence type="ECO:0000313" key="5">
    <source>
        <dbReference type="Proteomes" id="UP000237000"/>
    </source>
</evidence>
<dbReference type="AlphaFoldDB" id="A0A2P5BVN5"/>
<dbReference type="PROSITE" id="PS51140">
    <property type="entry name" value="CUE"/>
    <property type="match status" value="1"/>
</dbReference>
<evidence type="ECO:0000256" key="1">
    <source>
        <dbReference type="SAM" id="Coils"/>
    </source>
</evidence>
<protein>
    <submittedName>
        <fullName evidence="4">Ubiquitin system component Cue</fullName>
    </submittedName>
</protein>
<feature type="compositionally biased region" description="Polar residues" evidence="2">
    <location>
        <begin position="659"/>
        <end position="669"/>
    </location>
</feature>
<dbReference type="InParanoid" id="A0A2P5BVN5"/>
<feature type="region of interest" description="Disordered" evidence="2">
    <location>
        <begin position="74"/>
        <end position="100"/>
    </location>
</feature>
<sequence>MGFNSVYRSLQEIFPQIDARILKAVAIEHSKDADAAADDILTDVLPYLTSGRSTVPADSSKGWISRAFAVAEAGPSSGSGTGAEAGSSSGLGISHRENDGDNAFTNGTFHANVIHLDEEEAAGPSSGPKSAAGENAADHNDCTYSLMDAVVTHLDEIEYVNPFSKLRSSGCEDAENSGFRNGAPHDDRTHLDEAVNESRVSSSCIGNDSDNQLGVDTLNEELIFLGKTREAIEELELGQNAHGLSNESKKKGIDDQVCMETKNDDLIPSNKIISKHSSEQTPFGVSIDGFPTDPHCEWKNLDYSMANNFTLVRSIKEDTCVNDSLDPDNFVTELVPLSVQVPTADSTDPSFTDQESQTSGFSSLSAKKDCSVSETGSFEDDITRNSIVSQSNEICRTDILDEIIEDAKNNKKTLFSVMESVMNMMKEAEIQERAAERAKEEAALGGLDILIKVEELKQMLAHAKEANSMHAGEVFGEKAILATEVRELQSRLLCLSDERDKSLATLEEMRQTLESRLAAAEDLRKAAEQEKFEREESARKILAEQEDIMENVVQESKLIAQAAEENSKLREFLVDRGRILDTLQGEISVICQDVRLLKEKFDKRLPLSMSISSSQTSCKLASSGSSVKSMASVLVPEEGVLSVLVPEEEESSKKPENRSPGSSISSVTPKSRAEKDGVKPDQNELSEDGWDILKDEEIDIET</sequence>
<keyword evidence="5" id="KW-1185">Reference proteome</keyword>
<feature type="compositionally biased region" description="Acidic residues" evidence="2">
    <location>
        <begin position="684"/>
        <end position="702"/>
    </location>
</feature>
<dbReference type="GO" id="GO:0043130">
    <property type="term" value="F:ubiquitin binding"/>
    <property type="evidence" value="ECO:0007669"/>
    <property type="project" value="InterPro"/>
</dbReference>
<organism evidence="4 5">
    <name type="scientific">Trema orientale</name>
    <name type="common">Charcoal tree</name>
    <name type="synonym">Celtis orientalis</name>
    <dbReference type="NCBI Taxonomy" id="63057"/>
    <lineage>
        <taxon>Eukaryota</taxon>
        <taxon>Viridiplantae</taxon>
        <taxon>Streptophyta</taxon>
        <taxon>Embryophyta</taxon>
        <taxon>Tracheophyta</taxon>
        <taxon>Spermatophyta</taxon>
        <taxon>Magnoliopsida</taxon>
        <taxon>eudicotyledons</taxon>
        <taxon>Gunneridae</taxon>
        <taxon>Pentapetalae</taxon>
        <taxon>rosids</taxon>
        <taxon>fabids</taxon>
        <taxon>Rosales</taxon>
        <taxon>Cannabaceae</taxon>
        <taxon>Trema</taxon>
    </lineage>
</organism>
<dbReference type="InterPro" id="IPR003892">
    <property type="entry name" value="CUE"/>
</dbReference>
<evidence type="ECO:0000256" key="2">
    <source>
        <dbReference type="SAM" id="MobiDB-lite"/>
    </source>
</evidence>
<feature type="compositionally biased region" description="Basic and acidic residues" evidence="2">
    <location>
        <begin position="671"/>
        <end position="682"/>
    </location>
</feature>
<reference evidence="5" key="1">
    <citation type="submission" date="2016-06" db="EMBL/GenBank/DDBJ databases">
        <title>Parallel loss of symbiosis genes in relatives of nitrogen-fixing non-legume Parasponia.</title>
        <authorList>
            <person name="Van Velzen R."/>
            <person name="Holmer R."/>
            <person name="Bu F."/>
            <person name="Rutten L."/>
            <person name="Van Zeijl A."/>
            <person name="Liu W."/>
            <person name="Santuari L."/>
            <person name="Cao Q."/>
            <person name="Sharma T."/>
            <person name="Shen D."/>
            <person name="Roswanjaya Y."/>
            <person name="Wardhani T."/>
            <person name="Kalhor M.S."/>
            <person name="Jansen J."/>
            <person name="Van den Hoogen J."/>
            <person name="Gungor B."/>
            <person name="Hartog M."/>
            <person name="Hontelez J."/>
            <person name="Verver J."/>
            <person name="Yang W.-C."/>
            <person name="Schijlen E."/>
            <person name="Repin R."/>
            <person name="Schilthuizen M."/>
            <person name="Schranz E."/>
            <person name="Heidstra R."/>
            <person name="Miyata K."/>
            <person name="Fedorova E."/>
            <person name="Kohlen W."/>
            <person name="Bisseling T."/>
            <person name="Smit S."/>
            <person name="Geurts R."/>
        </authorList>
    </citation>
    <scope>NUCLEOTIDE SEQUENCE [LARGE SCALE GENOMIC DNA]</scope>
    <source>
        <strain evidence="5">cv. RG33-2</strain>
    </source>
</reference>
<feature type="region of interest" description="Disordered" evidence="2">
    <location>
        <begin position="644"/>
        <end position="702"/>
    </location>
</feature>
<feature type="coiled-coil region" evidence="1">
    <location>
        <begin position="503"/>
        <end position="540"/>
    </location>
</feature>
<feature type="region of interest" description="Disordered" evidence="2">
    <location>
        <begin position="343"/>
        <end position="363"/>
    </location>
</feature>
<feature type="domain" description="CUE" evidence="3">
    <location>
        <begin position="2"/>
        <end position="45"/>
    </location>
</feature>
<evidence type="ECO:0000259" key="3">
    <source>
        <dbReference type="PROSITE" id="PS51140"/>
    </source>
</evidence>
<keyword evidence="1" id="KW-0175">Coiled coil</keyword>
<dbReference type="OrthoDB" id="620544at2759"/>
<feature type="compositionally biased region" description="Low complexity" evidence="2">
    <location>
        <begin position="84"/>
        <end position="93"/>
    </location>
</feature>
<name>A0A2P5BVN5_TREOI</name>